<dbReference type="Gene3D" id="3.30.710.10">
    <property type="entry name" value="Potassium Channel Kv1.1, Chain A"/>
    <property type="match status" value="1"/>
</dbReference>
<dbReference type="InterPro" id="IPR011333">
    <property type="entry name" value="SKP1/BTB/POZ_sf"/>
</dbReference>
<dbReference type="OrthoDB" id="5275938at2759"/>
<accession>A0A3M2SDV4</accession>
<dbReference type="Proteomes" id="UP000277212">
    <property type="component" value="Unassembled WGS sequence"/>
</dbReference>
<sequence>MYVVISGGDLVLVVGPEQRCIQVSVDLLRTSSPVFDDMISAGLVKTPDGVQGTMELPDDNALALLHALKILYGADPVMGQLTTKEIQEVAVLVDKYRMAPRFQFIGTFWMRSIPGDNEECWHLMTAAFWLRLRCSFFEMSKELARARDHMLFKYANETPDKVLGLRLGMAIQQLQIEEGEMEMGLCLDCFLNADENLIEPRPNCDFPDRHLMMNAALFATTANDRDFISVEVPSRTRAA</sequence>
<evidence type="ECO:0000313" key="1">
    <source>
        <dbReference type="EMBL" id="RMJ15734.1"/>
    </source>
</evidence>
<evidence type="ECO:0008006" key="3">
    <source>
        <dbReference type="Google" id="ProtNLM"/>
    </source>
</evidence>
<comment type="caution">
    <text evidence="1">The sequence shown here is derived from an EMBL/GenBank/DDBJ whole genome shotgun (WGS) entry which is preliminary data.</text>
</comment>
<keyword evidence="2" id="KW-1185">Reference proteome</keyword>
<organism evidence="1 2">
    <name type="scientific">Fusarium kuroshium</name>
    <dbReference type="NCBI Taxonomy" id="2010991"/>
    <lineage>
        <taxon>Eukaryota</taxon>
        <taxon>Fungi</taxon>
        <taxon>Dikarya</taxon>
        <taxon>Ascomycota</taxon>
        <taxon>Pezizomycotina</taxon>
        <taxon>Sordariomycetes</taxon>
        <taxon>Hypocreomycetidae</taxon>
        <taxon>Hypocreales</taxon>
        <taxon>Nectriaceae</taxon>
        <taxon>Fusarium</taxon>
        <taxon>Fusarium solani species complex</taxon>
    </lineage>
</organism>
<proteinExistence type="predicted"/>
<evidence type="ECO:0000313" key="2">
    <source>
        <dbReference type="Proteomes" id="UP000277212"/>
    </source>
</evidence>
<dbReference type="EMBL" id="NKUJ01000059">
    <property type="protein sequence ID" value="RMJ15734.1"/>
    <property type="molecule type" value="Genomic_DNA"/>
</dbReference>
<dbReference type="STRING" id="2010991.A0A3M2SDV4"/>
<protein>
    <recommendedName>
        <fullName evidence="3">BTB domain-containing protein</fullName>
    </recommendedName>
</protein>
<gene>
    <name evidence="1" type="ORF">CDV36_004565</name>
</gene>
<name>A0A3M2SDV4_9HYPO</name>
<reference evidence="1 2" key="1">
    <citation type="submission" date="2017-06" db="EMBL/GenBank/DDBJ databases">
        <title>Comparative genomic analysis of Ambrosia Fusariam Clade fungi.</title>
        <authorList>
            <person name="Stajich J.E."/>
            <person name="Carrillo J."/>
            <person name="Kijimoto T."/>
            <person name="Eskalen A."/>
            <person name="O'Donnell K."/>
            <person name="Kasson M."/>
        </authorList>
    </citation>
    <scope>NUCLEOTIDE SEQUENCE [LARGE SCALE GENOMIC DNA]</scope>
    <source>
        <strain evidence="1">UCR3666</strain>
    </source>
</reference>
<dbReference type="AlphaFoldDB" id="A0A3M2SDV4"/>